<reference evidence="5" key="2">
    <citation type="journal article" date="2021" name="PeerJ">
        <title>Extensive microbial diversity within the chicken gut microbiome revealed by metagenomics and culture.</title>
        <authorList>
            <person name="Gilroy R."/>
            <person name="Ravi A."/>
            <person name="Getino M."/>
            <person name="Pursley I."/>
            <person name="Horton D.L."/>
            <person name="Alikhan N.F."/>
            <person name="Baker D."/>
            <person name="Gharbi K."/>
            <person name="Hall N."/>
            <person name="Watson M."/>
            <person name="Adriaenssens E.M."/>
            <person name="Foster-Nyarko E."/>
            <person name="Jarju S."/>
            <person name="Secka A."/>
            <person name="Antonio M."/>
            <person name="Oren A."/>
            <person name="Chaudhuri R.R."/>
            <person name="La Ragione R."/>
            <person name="Hildebrand F."/>
            <person name="Pallen M.J."/>
        </authorList>
    </citation>
    <scope>NUCLEOTIDE SEQUENCE</scope>
    <source>
        <strain evidence="5">CHK195-11698</strain>
    </source>
</reference>
<protein>
    <submittedName>
        <fullName evidence="5">Helix-turn-helix transcriptional regulator</fullName>
    </submittedName>
</protein>
<reference evidence="5" key="1">
    <citation type="submission" date="2020-10" db="EMBL/GenBank/DDBJ databases">
        <authorList>
            <person name="Gilroy R."/>
        </authorList>
    </citation>
    <scope>NUCLEOTIDE SEQUENCE</scope>
    <source>
        <strain evidence="5">CHK195-11698</strain>
    </source>
</reference>
<dbReference type="AlphaFoldDB" id="A0A9D1HRC3"/>
<proteinExistence type="predicted"/>
<keyword evidence="2" id="KW-0238">DNA-binding</keyword>
<comment type="caution">
    <text evidence="5">The sequence shown here is derived from an EMBL/GenBank/DDBJ whole genome shotgun (WGS) entry which is preliminary data.</text>
</comment>
<evidence type="ECO:0000256" key="2">
    <source>
        <dbReference type="ARBA" id="ARBA00023125"/>
    </source>
</evidence>
<organism evidence="5 6">
    <name type="scientific">Candidatus Fimiplasma intestinipullorum</name>
    <dbReference type="NCBI Taxonomy" id="2840825"/>
    <lineage>
        <taxon>Bacteria</taxon>
        <taxon>Bacillati</taxon>
        <taxon>Bacillota</taxon>
        <taxon>Clostridia</taxon>
        <taxon>Eubacteriales</taxon>
        <taxon>Candidatus Fimiplasma</taxon>
    </lineage>
</organism>
<dbReference type="Gene3D" id="1.10.10.10">
    <property type="entry name" value="Winged helix-like DNA-binding domain superfamily/Winged helix DNA-binding domain"/>
    <property type="match status" value="1"/>
</dbReference>
<evidence type="ECO:0000313" key="5">
    <source>
        <dbReference type="EMBL" id="HIU14512.1"/>
    </source>
</evidence>
<dbReference type="EMBL" id="DVMJ01000094">
    <property type="protein sequence ID" value="HIU14512.1"/>
    <property type="molecule type" value="Genomic_DNA"/>
</dbReference>
<evidence type="ECO:0000313" key="6">
    <source>
        <dbReference type="Proteomes" id="UP000824175"/>
    </source>
</evidence>
<dbReference type="SUPFAM" id="SSF46785">
    <property type="entry name" value="Winged helix' DNA-binding domain"/>
    <property type="match status" value="1"/>
</dbReference>
<accession>A0A9D1HRC3</accession>
<sequence length="77" mass="8784">MDGINQKVLTDNLRSMEEDGLVKRTFYPEVPPRAKYALSDLGCNAFWIKAIGAIWLRINQTPKTKRIAIHQVQKNTA</sequence>
<dbReference type="Proteomes" id="UP000824175">
    <property type="component" value="Unassembled WGS sequence"/>
</dbReference>
<dbReference type="PANTHER" id="PTHR33204:SF18">
    <property type="entry name" value="TRANSCRIPTIONAL REGULATORY PROTEIN"/>
    <property type="match status" value="1"/>
</dbReference>
<keyword evidence="1" id="KW-0805">Transcription regulation</keyword>
<evidence type="ECO:0000256" key="3">
    <source>
        <dbReference type="ARBA" id="ARBA00023163"/>
    </source>
</evidence>
<name>A0A9D1HRC3_9FIRM</name>
<gene>
    <name evidence="5" type="ORF">IAD15_10685</name>
</gene>
<dbReference type="InterPro" id="IPR036390">
    <property type="entry name" value="WH_DNA-bd_sf"/>
</dbReference>
<keyword evidence="3" id="KW-0804">Transcription</keyword>
<evidence type="ECO:0000256" key="1">
    <source>
        <dbReference type="ARBA" id="ARBA00023015"/>
    </source>
</evidence>
<dbReference type="InterPro" id="IPR002577">
    <property type="entry name" value="HTH_HxlR"/>
</dbReference>
<evidence type="ECO:0000259" key="4">
    <source>
        <dbReference type="PROSITE" id="PS51118"/>
    </source>
</evidence>
<dbReference type="PROSITE" id="PS51118">
    <property type="entry name" value="HTH_HXLR"/>
    <property type="match status" value="1"/>
</dbReference>
<dbReference type="PANTHER" id="PTHR33204">
    <property type="entry name" value="TRANSCRIPTIONAL REGULATOR, MARR FAMILY"/>
    <property type="match status" value="1"/>
</dbReference>
<dbReference type="InterPro" id="IPR036388">
    <property type="entry name" value="WH-like_DNA-bd_sf"/>
</dbReference>
<dbReference type="GO" id="GO:0003677">
    <property type="term" value="F:DNA binding"/>
    <property type="evidence" value="ECO:0007669"/>
    <property type="project" value="UniProtKB-KW"/>
</dbReference>
<dbReference type="Pfam" id="PF01638">
    <property type="entry name" value="HxlR"/>
    <property type="match status" value="1"/>
</dbReference>
<feature type="domain" description="HTH hxlR-type" evidence="4">
    <location>
        <begin position="1"/>
        <end position="64"/>
    </location>
</feature>